<comment type="caution">
    <text evidence="1">The sequence shown here is derived from an EMBL/GenBank/DDBJ whole genome shotgun (WGS) entry which is preliminary data.</text>
</comment>
<protein>
    <submittedName>
        <fullName evidence="1">25742_t:CDS:1</fullName>
    </submittedName>
</protein>
<keyword evidence="2" id="KW-1185">Reference proteome</keyword>
<reference evidence="1" key="1">
    <citation type="submission" date="2021-06" db="EMBL/GenBank/DDBJ databases">
        <authorList>
            <person name="Kallberg Y."/>
            <person name="Tangrot J."/>
            <person name="Rosling A."/>
        </authorList>
    </citation>
    <scope>NUCLEOTIDE SEQUENCE</scope>
    <source>
        <strain evidence="1">MA453B</strain>
    </source>
</reference>
<name>A0A9N9P3X5_9GLOM</name>
<sequence length="187" mass="20835">IVEALGITNSRSLNSPQKILLKGFYNHDFLEEFILPKFEEGNVIFATEFPVLINMIAKVRNSPTIKDNDAIMVVAFTDHINQDSFTIEIDCHYLALAPHLIRITPTIKKNSQKLLLNPVNIPWKNKTSSETIKSQSIAKKIAAKINANSKIENSSSTDKALYVTKPSSATSKASTKNKDLSFMNNTI</sequence>
<evidence type="ECO:0000313" key="2">
    <source>
        <dbReference type="Proteomes" id="UP000789405"/>
    </source>
</evidence>
<dbReference type="EMBL" id="CAJVPY010035506">
    <property type="protein sequence ID" value="CAG8801131.1"/>
    <property type="molecule type" value="Genomic_DNA"/>
</dbReference>
<accession>A0A9N9P3X5</accession>
<dbReference type="Proteomes" id="UP000789405">
    <property type="component" value="Unassembled WGS sequence"/>
</dbReference>
<feature type="non-terminal residue" evidence="1">
    <location>
        <position position="187"/>
    </location>
</feature>
<dbReference type="AlphaFoldDB" id="A0A9N9P3X5"/>
<proteinExistence type="predicted"/>
<evidence type="ECO:0000313" key="1">
    <source>
        <dbReference type="EMBL" id="CAG8801131.1"/>
    </source>
</evidence>
<gene>
    <name evidence="1" type="ORF">DERYTH_LOCUS23395</name>
</gene>
<organism evidence="1 2">
    <name type="scientific">Dentiscutata erythropus</name>
    <dbReference type="NCBI Taxonomy" id="1348616"/>
    <lineage>
        <taxon>Eukaryota</taxon>
        <taxon>Fungi</taxon>
        <taxon>Fungi incertae sedis</taxon>
        <taxon>Mucoromycota</taxon>
        <taxon>Glomeromycotina</taxon>
        <taxon>Glomeromycetes</taxon>
        <taxon>Diversisporales</taxon>
        <taxon>Gigasporaceae</taxon>
        <taxon>Dentiscutata</taxon>
    </lineage>
</organism>